<organism evidence="2 3">
    <name type="scientific">Spiroplasma chrysopicola DF-1</name>
    <dbReference type="NCBI Taxonomy" id="1276227"/>
    <lineage>
        <taxon>Bacteria</taxon>
        <taxon>Bacillati</taxon>
        <taxon>Mycoplasmatota</taxon>
        <taxon>Mollicutes</taxon>
        <taxon>Entomoplasmatales</taxon>
        <taxon>Spiroplasmataceae</taxon>
        <taxon>Spiroplasma</taxon>
    </lineage>
</organism>
<dbReference type="OrthoDB" id="387405at2"/>
<keyword evidence="1" id="KW-1133">Transmembrane helix</keyword>
<keyword evidence="1" id="KW-0812">Transmembrane</keyword>
<accession>R4U9T2</accession>
<feature type="transmembrane region" description="Helical" evidence="1">
    <location>
        <begin position="261"/>
        <end position="281"/>
    </location>
</feature>
<proteinExistence type="predicted"/>
<name>R4U9T2_9MOLU</name>
<feature type="transmembrane region" description="Helical" evidence="1">
    <location>
        <begin position="433"/>
        <end position="456"/>
    </location>
</feature>
<dbReference type="STRING" id="1276227.SCHRY_v1c00370"/>
<dbReference type="EMBL" id="CP005077">
    <property type="protein sequence ID" value="AGM24624.1"/>
    <property type="molecule type" value="Genomic_DNA"/>
</dbReference>
<reference evidence="2 3" key="1">
    <citation type="journal article" date="2013" name="Genome Biol. Evol.">
        <title>Complete genomes of two dipteran-associated spiroplasmas provided insights into the origin, dynamics, and impacts of viral invasion in spiroplasma.</title>
        <authorList>
            <person name="Ku C."/>
            <person name="Lo W.S."/>
            <person name="Chen L.L."/>
            <person name="Kuo C.H."/>
        </authorList>
    </citation>
    <scope>NUCLEOTIDE SEQUENCE [LARGE SCALE GENOMIC DNA]</scope>
    <source>
        <strain evidence="2 3">DF-1</strain>
    </source>
</reference>
<feature type="transmembrane region" description="Helical" evidence="1">
    <location>
        <begin position="195"/>
        <end position="212"/>
    </location>
</feature>
<keyword evidence="3" id="KW-1185">Reference proteome</keyword>
<gene>
    <name evidence="2" type="ORF">SCHRY_v1c00370</name>
</gene>
<dbReference type="AlphaFoldDB" id="R4U9T2"/>
<dbReference type="RefSeq" id="WP_016338451.1">
    <property type="nucleotide sequence ID" value="NC_021280.1"/>
</dbReference>
<dbReference type="GO" id="GO:0008168">
    <property type="term" value="F:methyltransferase activity"/>
    <property type="evidence" value="ECO:0007669"/>
    <property type="project" value="UniProtKB-KW"/>
</dbReference>
<keyword evidence="2" id="KW-0489">Methyltransferase</keyword>
<keyword evidence="1" id="KW-0472">Membrane</keyword>
<dbReference type="HOGENOM" id="CLU_582540_0_0_14"/>
<feature type="transmembrane region" description="Helical" evidence="1">
    <location>
        <begin position="13"/>
        <end position="34"/>
    </location>
</feature>
<evidence type="ECO:0000256" key="1">
    <source>
        <dbReference type="SAM" id="Phobius"/>
    </source>
</evidence>
<feature type="transmembrane region" description="Helical" evidence="1">
    <location>
        <begin position="336"/>
        <end position="358"/>
    </location>
</feature>
<dbReference type="PATRIC" id="fig|1276227.3.peg.37"/>
<evidence type="ECO:0000313" key="2">
    <source>
        <dbReference type="EMBL" id="AGM24624.1"/>
    </source>
</evidence>
<feature type="transmembrane region" description="Helical" evidence="1">
    <location>
        <begin position="370"/>
        <end position="390"/>
    </location>
</feature>
<evidence type="ECO:0000313" key="3">
    <source>
        <dbReference type="Proteomes" id="UP000013964"/>
    </source>
</evidence>
<feature type="transmembrane region" description="Helical" evidence="1">
    <location>
        <begin position="106"/>
        <end position="125"/>
    </location>
</feature>
<dbReference type="Proteomes" id="UP000013964">
    <property type="component" value="Chromosome"/>
</dbReference>
<dbReference type="KEGG" id="scr:SCHRY_v1c00370"/>
<keyword evidence="2" id="KW-0808">Transferase</keyword>
<feature type="transmembrane region" description="Helical" evidence="1">
    <location>
        <begin position="73"/>
        <end position="94"/>
    </location>
</feature>
<protein>
    <submittedName>
        <fullName evidence="2">Putative polypeptide chain release factor methylase</fullName>
    </submittedName>
</protein>
<dbReference type="GO" id="GO:0032259">
    <property type="term" value="P:methylation"/>
    <property type="evidence" value="ECO:0007669"/>
    <property type="project" value="UniProtKB-KW"/>
</dbReference>
<sequence length="469" mass="53149">MDSKVRNAKKWKLIVKAYLLVIAVMIPYFIFMYVSHTNSVLKNYFDFIEETPSEILNIFTTAKLPGRLEIFSFSYLALAITCASFLLSGFYLAAYDVKNNWSNNKMILVGTLSIIAFLFVASFMFSMSEYAYDKVDEWCRSLRGGYDGPEFIKNIEDMIPVDLPGREALIQKLSNLATGPGTNNVYPLRWMGVNTIWWVTGIQTVIILYIILKLGFRLERLFNTNINLAKNEELVVLKDTFNQGAARKILSLFLIPNEFNISLWIIICSAMVFTPQVIYTFKINLSFTAAHQFILFSFLYPFLTRNAIIPGTSSSLEQPNVDYYDIMSKNPGNSDLIFVLPIIVIALITTLLLGFAFIMINKPNISKIGFINLYIGFLVIGGISLTAFLVSQNELNSVIDFWNSQSDEFKRTVTKPLFGTTKIDYFWLHGNELVASAILSFSFIFALLAIGISHILKIKQGKIIAPIKK</sequence>